<protein>
    <submittedName>
        <fullName evidence="2">Uncharacterized protein</fullName>
    </submittedName>
</protein>
<gene>
    <name evidence="2" type="ORF">NPIL_304061</name>
</gene>
<feature type="signal peptide" evidence="1">
    <location>
        <begin position="1"/>
        <end position="24"/>
    </location>
</feature>
<keyword evidence="1" id="KW-0732">Signal</keyword>
<evidence type="ECO:0000313" key="2">
    <source>
        <dbReference type="EMBL" id="GFT31561.1"/>
    </source>
</evidence>
<evidence type="ECO:0000313" key="3">
    <source>
        <dbReference type="Proteomes" id="UP000887013"/>
    </source>
</evidence>
<keyword evidence="3" id="KW-1185">Reference proteome</keyword>
<dbReference type="AlphaFoldDB" id="A0A8X6NUD7"/>
<sequence length="70" mass="7410">MIKGHFSVIVALCVILLTLQSVEMIPAARERRQSGNLVGISRGFADSLTKGILDFVEGILKNVLGGIVGS</sequence>
<dbReference type="EMBL" id="BMAW01061523">
    <property type="protein sequence ID" value="GFT31561.1"/>
    <property type="molecule type" value="Genomic_DNA"/>
</dbReference>
<comment type="caution">
    <text evidence="2">The sequence shown here is derived from an EMBL/GenBank/DDBJ whole genome shotgun (WGS) entry which is preliminary data.</text>
</comment>
<proteinExistence type="predicted"/>
<accession>A0A8X6NUD7</accession>
<evidence type="ECO:0000256" key="1">
    <source>
        <dbReference type="SAM" id="SignalP"/>
    </source>
</evidence>
<dbReference type="Proteomes" id="UP000887013">
    <property type="component" value="Unassembled WGS sequence"/>
</dbReference>
<organism evidence="2 3">
    <name type="scientific">Nephila pilipes</name>
    <name type="common">Giant wood spider</name>
    <name type="synonym">Nephila maculata</name>
    <dbReference type="NCBI Taxonomy" id="299642"/>
    <lineage>
        <taxon>Eukaryota</taxon>
        <taxon>Metazoa</taxon>
        <taxon>Ecdysozoa</taxon>
        <taxon>Arthropoda</taxon>
        <taxon>Chelicerata</taxon>
        <taxon>Arachnida</taxon>
        <taxon>Araneae</taxon>
        <taxon>Araneomorphae</taxon>
        <taxon>Entelegynae</taxon>
        <taxon>Araneoidea</taxon>
        <taxon>Nephilidae</taxon>
        <taxon>Nephila</taxon>
    </lineage>
</organism>
<reference evidence="2" key="1">
    <citation type="submission" date="2020-08" db="EMBL/GenBank/DDBJ databases">
        <title>Multicomponent nature underlies the extraordinary mechanical properties of spider dragline silk.</title>
        <authorList>
            <person name="Kono N."/>
            <person name="Nakamura H."/>
            <person name="Mori M."/>
            <person name="Yoshida Y."/>
            <person name="Ohtoshi R."/>
            <person name="Malay A.D."/>
            <person name="Moran D.A.P."/>
            <person name="Tomita M."/>
            <person name="Numata K."/>
            <person name="Arakawa K."/>
        </authorList>
    </citation>
    <scope>NUCLEOTIDE SEQUENCE</scope>
</reference>
<name>A0A8X6NUD7_NEPPI</name>
<feature type="chain" id="PRO_5036443025" evidence="1">
    <location>
        <begin position="25"/>
        <end position="70"/>
    </location>
</feature>